<keyword evidence="1" id="KW-0812">Transmembrane</keyword>
<organism evidence="2 3">
    <name type="scientific">Alteromonas aestuariivivens</name>
    <dbReference type="NCBI Taxonomy" id="1938339"/>
    <lineage>
        <taxon>Bacteria</taxon>
        <taxon>Pseudomonadati</taxon>
        <taxon>Pseudomonadota</taxon>
        <taxon>Gammaproteobacteria</taxon>
        <taxon>Alteromonadales</taxon>
        <taxon>Alteromonadaceae</taxon>
        <taxon>Alteromonas/Salinimonas group</taxon>
        <taxon>Alteromonas</taxon>
    </lineage>
</organism>
<feature type="transmembrane region" description="Helical" evidence="1">
    <location>
        <begin position="76"/>
        <end position="92"/>
    </location>
</feature>
<name>A0A3D8MG11_9ALTE</name>
<accession>A0A3D8MG11</accession>
<keyword evidence="3" id="KW-1185">Reference proteome</keyword>
<protein>
    <recommendedName>
        <fullName evidence="4">YgjV family protein</fullName>
    </recommendedName>
</protein>
<evidence type="ECO:0000313" key="3">
    <source>
        <dbReference type="Proteomes" id="UP000256561"/>
    </source>
</evidence>
<keyword evidence="1" id="KW-0472">Membrane</keyword>
<comment type="caution">
    <text evidence="2">The sequence shown here is derived from an EMBL/GenBank/DDBJ whole genome shotgun (WGS) entry which is preliminary data.</text>
</comment>
<dbReference type="EMBL" id="QRHA01000001">
    <property type="protein sequence ID" value="RDV29158.1"/>
    <property type="molecule type" value="Genomic_DNA"/>
</dbReference>
<dbReference type="InterPro" id="IPR019629">
    <property type="entry name" value="Uncharacterised_HI1736/YgjV"/>
</dbReference>
<dbReference type="Proteomes" id="UP000256561">
    <property type="component" value="Unassembled WGS sequence"/>
</dbReference>
<feature type="transmembrane region" description="Helical" evidence="1">
    <location>
        <begin position="43"/>
        <end position="64"/>
    </location>
</feature>
<dbReference type="AlphaFoldDB" id="A0A3D8MG11"/>
<sequence length="183" mass="20076">MMILTNLIGLLAVLLTMIAYYQTDRIRFLQVNVLAVSFFGMTLILNQGFTGGLISFVNVAVYIAAIFTSQKARQKLSCVMPLVAFSIAFYWYGTESVQRGDMPALLTANLPFIPAVATFLVTLSALQQSIVINKIILFSGVVLWALYSFLVGAWYALASDVVGLAVLLWSLHRIAGQRSKLAT</sequence>
<evidence type="ECO:0008006" key="4">
    <source>
        <dbReference type="Google" id="ProtNLM"/>
    </source>
</evidence>
<evidence type="ECO:0000313" key="2">
    <source>
        <dbReference type="EMBL" id="RDV29158.1"/>
    </source>
</evidence>
<dbReference type="Pfam" id="PF10688">
    <property type="entry name" value="Imp-YgjV"/>
    <property type="match status" value="1"/>
</dbReference>
<keyword evidence="1" id="KW-1133">Transmembrane helix</keyword>
<dbReference type="RefSeq" id="WP_115591448.1">
    <property type="nucleotide sequence ID" value="NZ_QRHA01000001.1"/>
</dbReference>
<proteinExistence type="predicted"/>
<gene>
    <name evidence="2" type="ORF">DXV75_01460</name>
</gene>
<feature type="transmembrane region" description="Helical" evidence="1">
    <location>
        <begin position="104"/>
        <end position="123"/>
    </location>
</feature>
<feature type="transmembrane region" description="Helical" evidence="1">
    <location>
        <begin position="130"/>
        <end position="147"/>
    </location>
</feature>
<evidence type="ECO:0000256" key="1">
    <source>
        <dbReference type="SAM" id="Phobius"/>
    </source>
</evidence>
<reference evidence="3" key="1">
    <citation type="submission" date="2018-08" db="EMBL/GenBank/DDBJ databases">
        <authorList>
            <person name="Zhang J."/>
            <person name="Du Z.-J."/>
        </authorList>
    </citation>
    <scope>NUCLEOTIDE SEQUENCE [LARGE SCALE GENOMIC DNA]</scope>
    <source>
        <strain evidence="3">KCTC 52655</strain>
    </source>
</reference>